<gene>
    <name evidence="2" type="ORF">D9758_014316</name>
</gene>
<evidence type="ECO:0000313" key="3">
    <source>
        <dbReference type="Proteomes" id="UP000559256"/>
    </source>
</evidence>
<dbReference type="Proteomes" id="UP000559256">
    <property type="component" value="Unassembled WGS sequence"/>
</dbReference>
<feature type="domain" description="F-box" evidence="1">
    <location>
        <begin position="70"/>
        <end position="124"/>
    </location>
</feature>
<dbReference type="SUPFAM" id="SSF81383">
    <property type="entry name" value="F-box domain"/>
    <property type="match status" value="1"/>
</dbReference>
<dbReference type="AlphaFoldDB" id="A0A8H5CA92"/>
<dbReference type="InterPro" id="IPR036047">
    <property type="entry name" value="F-box-like_dom_sf"/>
</dbReference>
<dbReference type="InterPro" id="IPR001810">
    <property type="entry name" value="F-box_dom"/>
</dbReference>
<protein>
    <recommendedName>
        <fullName evidence="1">F-box domain-containing protein</fullName>
    </recommendedName>
</protein>
<dbReference type="Gene3D" id="1.20.1280.50">
    <property type="match status" value="1"/>
</dbReference>
<dbReference type="EMBL" id="JAACJM010000202">
    <property type="protein sequence ID" value="KAF5337999.1"/>
    <property type="molecule type" value="Genomic_DNA"/>
</dbReference>
<dbReference type="InterPro" id="IPR032675">
    <property type="entry name" value="LRR_dom_sf"/>
</dbReference>
<proteinExistence type="predicted"/>
<dbReference type="OrthoDB" id="3022400at2759"/>
<keyword evidence="3" id="KW-1185">Reference proteome</keyword>
<accession>A0A8H5CA92</accession>
<reference evidence="2 3" key="1">
    <citation type="journal article" date="2020" name="ISME J.">
        <title>Uncovering the hidden diversity of litter-decomposition mechanisms in mushroom-forming fungi.</title>
        <authorList>
            <person name="Floudas D."/>
            <person name="Bentzer J."/>
            <person name="Ahren D."/>
            <person name="Johansson T."/>
            <person name="Persson P."/>
            <person name="Tunlid A."/>
        </authorList>
    </citation>
    <scope>NUCLEOTIDE SEQUENCE [LARGE SCALE GENOMIC DNA]</scope>
    <source>
        <strain evidence="2 3">CBS 291.85</strain>
    </source>
</reference>
<evidence type="ECO:0000313" key="2">
    <source>
        <dbReference type="EMBL" id="KAF5337999.1"/>
    </source>
</evidence>
<dbReference type="Gene3D" id="3.80.10.10">
    <property type="entry name" value="Ribonuclease Inhibitor"/>
    <property type="match status" value="1"/>
</dbReference>
<sequence length="526" mass="59708">MPIQNFDILGSLRGNYGTYTTDVHNALKHLEDAEREVKRCSVEAKGVALQNEQRSLRREIGLLRSLLTPIRRLPPELLVLIFSLVCVKSEIMRAVDCPPIRLSQVCAGWRELAWTTPILWSSFSIGEPNIQLQRKYDQFKEIADLHLRLSQQCPLSIHVSFSSTYFESNCETLRLLMAHSSRWAVVSCTIDSDYLFEGHFAPVRGRLPILRSFEMYVAGGPHYSQIGPESMIQDAFHIAPMLRDVKITGVAPSHIPLPIRQLSHLHISNTTLGAAFDCLQQATAVLEVTFSYRLGDSYAEDEEFETTTLYPISLSTVESLTIITDEADLVDFLQYTTLFSLTHLSIKAPSLEPVDYLAGPRDAIKEFFARSQCTLTSLSLRTVHIPDIELIALIQTQPSLISLSIHERTPHKVEDHYIVLTQRFFHRMTVDPTNVQSTLLPNLKELDFWIYTVSFPVASFVDMVRSRWIPDYKQTSAPGVDCLQSVTLCVFGDTKQLEKDIQPLRELVGLKILVMEEDNVWWNTPS</sequence>
<evidence type="ECO:0000259" key="1">
    <source>
        <dbReference type="Pfam" id="PF12937"/>
    </source>
</evidence>
<dbReference type="Pfam" id="PF12937">
    <property type="entry name" value="F-box-like"/>
    <property type="match status" value="1"/>
</dbReference>
<name>A0A8H5CA92_9AGAR</name>
<organism evidence="2 3">
    <name type="scientific">Tetrapyrgos nigripes</name>
    <dbReference type="NCBI Taxonomy" id="182062"/>
    <lineage>
        <taxon>Eukaryota</taxon>
        <taxon>Fungi</taxon>
        <taxon>Dikarya</taxon>
        <taxon>Basidiomycota</taxon>
        <taxon>Agaricomycotina</taxon>
        <taxon>Agaricomycetes</taxon>
        <taxon>Agaricomycetidae</taxon>
        <taxon>Agaricales</taxon>
        <taxon>Marasmiineae</taxon>
        <taxon>Marasmiaceae</taxon>
        <taxon>Tetrapyrgos</taxon>
    </lineage>
</organism>
<comment type="caution">
    <text evidence="2">The sequence shown here is derived from an EMBL/GenBank/DDBJ whole genome shotgun (WGS) entry which is preliminary data.</text>
</comment>